<accession>A0ABS9EHN7</accession>
<feature type="non-terminal residue" evidence="3">
    <location>
        <position position="394"/>
    </location>
</feature>
<keyword evidence="1" id="KW-1133">Transmembrane helix</keyword>
<keyword evidence="4" id="KW-1185">Reference proteome</keyword>
<protein>
    <recommendedName>
        <fullName evidence="2">PKD-like domain-containing protein</fullName>
    </recommendedName>
</protein>
<dbReference type="Proteomes" id="UP001179363">
    <property type="component" value="Unassembled WGS sequence"/>
</dbReference>
<keyword evidence="1" id="KW-0472">Membrane</keyword>
<organism evidence="3 4">
    <name type="scientific">Gillisia lutea</name>
    <dbReference type="NCBI Taxonomy" id="2909668"/>
    <lineage>
        <taxon>Bacteria</taxon>
        <taxon>Pseudomonadati</taxon>
        <taxon>Bacteroidota</taxon>
        <taxon>Flavobacteriia</taxon>
        <taxon>Flavobacteriales</taxon>
        <taxon>Flavobacteriaceae</taxon>
        <taxon>Gillisia</taxon>
    </lineage>
</organism>
<evidence type="ECO:0000259" key="2">
    <source>
        <dbReference type="Pfam" id="PF19406"/>
    </source>
</evidence>
<dbReference type="Pfam" id="PF19406">
    <property type="entry name" value="PKD_5"/>
    <property type="match status" value="1"/>
</dbReference>
<name>A0ABS9EHN7_9FLAO</name>
<dbReference type="InterPro" id="IPR045828">
    <property type="entry name" value="PKD_Bacteroidetes"/>
</dbReference>
<dbReference type="RefSeq" id="WP_236134520.1">
    <property type="nucleotide sequence ID" value="NZ_JAKGTH010000010.1"/>
</dbReference>
<evidence type="ECO:0000256" key="1">
    <source>
        <dbReference type="SAM" id="Phobius"/>
    </source>
</evidence>
<feature type="transmembrane region" description="Helical" evidence="1">
    <location>
        <begin position="7"/>
        <end position="26"/>
    </location>
</feature>
<keyword evidence="1" id="KW-0812">Transmembrane</keyword>
<gene>
    <name evidence="3" type="ORF">L1I30_11925</name>
</gene>
<reference evidence="3" key="1">
    <citation type="submission" date="2022-01" db="EMBL/GenBank/DDBJ databases">
        <title>Gillisia lutea sp. nov., isolated from marine plastic residues from the Malvarosa beach (Valencia, Spain).</title>
        <authorList>
            <person name="Vidal-Verdu A."/>
            <person name="Molina-Menor E."/>
            <person name="Satari L."/>
            <person name="Pascual J."/>
            <person name="Pereto J."/>
            <person name="Porcar M."/>
        </authorList>
    </citation>
    <scope>NUCLEOTIDE SEQUENCE</scope>
    <source>
        <strain evidence="3">M10.2A</strain>
    </source>
</reference>
<comment type="caution">
    <text evidence="3">The sequence shown here is derived from an EMBL/GenBank/DDBJ whole genome shotgun (WGS) entry which is preliminary data.</text>
</comment>
<dbReference type="EMBL" id="JAKGTH010000010">
    <property type="protein sequence ID" value="MCF4102377.1"/>
    <property type="molecule type" value="Genomic_DNA"/>
</dbReference>
<evidence type="ECO:0000313" key="3">
    <source>
        <dbReference type="EMBL" id="MCF4102377.1"/>
    </source>
</evidence>
<evidence type="ECO:0000313" key="4">
    <source>
        <dbReference type="Proteomes" id="UP001179363"/>
    </source>
</evidence>
<feature type="domain" description="PKD-like" evidence="2">
    <location>
        <begin position="279"/>
        <end position="360"/>
    </location>
</feature>
<proteinExistence type="predicted"/>
<sequence>MGKTTPTIKSIIFIFTILGFIVYPFLKSNSHFEELSNSEGLHEIFSAANIDPNNFEERNHEGKNLSLVISESVISTSKAVAPPTITLGTNPEVCKGVTTADLTYSNTTGNPTKYSINYNSSAEGQGFADVNNINLPSSPIQLTVPAGAATGTYSATLTVSTASETSSNYTISVKVKPLPGLSAISNITTCTNNPIAQINFSSSTTGTTYAWTNNRTSIGLAANGTGNIAGFSPVNNTNTPITAKITVTPTANNCTGTAKSFNIVVNPKPSVNQPTDIIVCNGESIPQINLSGSAVAGTTYSWTNDKTSIGLAASSTGNISSFTATNTSSSPVTATISVTPSATSCNGDVKTFKITVNPTPTVTKPDDIVVCNGETISQINLSGSAVAGTTYSWT</sequence>